<sequence length="260" mass="27340">MSSPRIALVTGGAQGMGRSIALRLARDGLDVAVSDLPSQKALLEEVANEIKALGSRSLAVFADVSREDEVNSMVQAVVQELGGLDVMVANAGIAAFRSVLDTTTEELDRVYSVNVKGVLLCYKAAAGVMIEQKRGGRIIGASSILGKKGWPMWASYGSSKFAVRALTQVAACEFGPYGITVNAYAPGGIDTPLLRVTDKEVAERTNVPEGTHLNNLTAQTALGRLGQTEDVANVVSFLASKDSAYMTGQTLAVDGGVWFD</sequence>
<dbReference type="GO" id="GO:0006633">
    <property type="term" value="P:fatty acid biosynthetic process"/>
    <property type="evidence" value="ECO:0007669"/>
    <property type="project" value="TreeGrafter"/>
</dbReference>
<dbReference type="PRINTS" id="PR00080">
    <property type="entry name" value="SDRFAMILY"/>
</dbReference>
<evidence type="ECO:0000313" key="4">
    <source>
        <dbReference type="Proteomes" id="UP000305948"/>
    </source>
</evidence>
<protein>
    <submittedName>
        <fullName evidence="3">NAD(P)-binding protein</fullName>
    </submittedName>
</protein>
<keyword evidence="2" id="KW-0521">NADP</keyword>
<dbReference type="InterPro" id="IPR036291">
    <property type="entry name" value="NAD(P)-bd_dom_sf"/>
</dbReference>
<dbReference type="AlphaFoldDB" id="A0A5C3N634"/>
<accession>A0A5C3N634</accession>
<name>A0A5C3N634_9AGAM</name>
<dbReference type="PANTHER" id="PTHR42760">
    <property type="entry name" value="SHORT-CHAIN DEHYDROGENASES/REDUCTASES FAMILY MEMBER"/>
    <property type="match status" value="1"/>
</dbReference>
<dbReference type="Proteomes" id="UP000305948">
    <property type="component" value="Unassembled WGS sequence"/>
</dbReference>
<dbReference type="OrthoDB" id="498125at2759"/>
<dbReference type="EMBL" id="ML213507">
    <property type="protein sequence ID" value="TFK53269.1"/>
    <property type="molecule type" value="Genomic_DNA"/>
</dbReference>
<gene>
    <name evidence="3" type="ORF">OE88DRAFT_1234373</name>
</gene>
<dbReference type="STRING" id="5364.A0A5C3N634"/>
<dbReference type="InterPro" id="IPR002347">
    <property type="entry name" value="SDR_fam"/>
</dbReference>
<evidence type="ECO:0000313" key="3">
    <source>
        <dbReference type="EMBL" id="TFK53269.1"/>
    </source>
</evidence>
<dbReference type="FunFam" id="3.40.50.720:FF:000084">
    <property type="entry name" value="Short-chain dehydrogenase reductase"/>
    <property type="match status" value="1"/>
</dbReference>
<organism evidence="3 4">
    <name type="scientific">Heliocybe sulcata</name>
    <dbReference type="NCBI Taxonomy" id="5364"/>
    <lineage>
        <taxon>Eukaryota</taxon>
        <taxon>Fungi</taxon>
        <taxon>Dikarya</taxon>
        <taxon>Basidiomycota</taxon>
        <taxon>Agaricomycotina</taxon>
        <taxon>Agaricomycetes</taxon>
        <taxon>Gloeophyllales</taxon>
        <taxon>Gloeophyllaceae</taxon>
        <taxon>Heliocybe</taxon>
    </lineage>
</organism>
<dbReference type="Gene3D" id="3.40.50.720">
    <property type="entry name" value="NAD(P)-binding Rossmann-like Domain"/>
    <property type="match status" value="1"/>
</dbReference>
<dbReference type="PANTHER" id="PTHR42760:SF121">
    <property type="entry name" value="3-OXOACYL-(ACYL-CARRIER-PROTEIN) REDUCTASE"/>
    <property type="match status" value="1"/>
</dbReference>
<dbReference type="Pfam" id="PF13561">
    <property type="entry name" value="adh_short_C2"/>
    <property type="match status" value="1"/>
</dbReference>
<dbReference type="InterPro" id="IPR020904">
    <property type="entry name" value="Sc_DH/Rdtase_CS"/>
</dbReference>
<keyword evidence="4" id="KW-1185">Reference proteome</keyword>
<evidence type="ECO:0000256" key="1">
    <source>
        <dbReference type="ARBA" id="ARBA00006484"/>
    </source>
</evidence>
<dbReference type="PRINTS" id="PR00081">
    <property type="entry name" value="GDHRDH"/>
</dbReference>
<comment type="similarity">
    <text evidence="1">Belongs to the short-chain dehydrogenases/reductases (SDR) family.</text>
</comment>
<dbReference type="GO" id="GO:0016616">
    <property type="term" value="F:oxidoreductase activity, acting on the CH-OH group of donors, NAD or NADP as acceptor"/>
    <property type="evidence" value="ECO:0007669"/>
    <property type="project" value="TreeGrafter"/>
</dbReference>
<dbReference type="SUPFAM" id="SSF51735">
    <property type="entry name" value="NAD(P)-binding Rossmann-fold domains"/>
    <property type="match status" value="1"/>
</dbReference>
<proteinExistence type="inferred from homology"/>
<evidence type="ECO:0000256" key="2">
    <source>
        <dbReference type="ARBA" id="ARBA00022857"/>
    </source>
</evidence>
<dbReference type="PROSITE" id="PS00061">
    <property type="entry name" value="ADH_SHORT"/>
    <property type="match status" value="1"/>
</dbReference>
<dbReference type="GO" id="GO:0048038">
    <property type="term" value="F:quinone binding"/>
    <property type="evidence" value="ECO:0007669"/>
    <property type="project" value="TreeGrafter"/>
</dbReference>
<reference evidence="3 4" key="1">
    <citation type="journal article" date="2019" name="Nat. Ecol. Evol.">
        <title>Megaphylogeny resolves global patterns of mushroom evolution.</title>
        <authorList>
            <person name="Varga T."/>
            <person name="Krizsan K."/>
            <person name="Foldi C."/>
            <person name="Dima B."/>
            <person name="Sanchez-Garcia M."/>
            <person name="Sanchez-Ramirez S."/>
            <person name="Szollosi G.J."/>
            <person name="Szarkandi J.G."/>
            <person name="Papp V."/>
            <person name="Albert L."/>
            <person name="Andreopoulos W."/>
            <person name="Angelini C."/>
            <person name="Antonin V."/>
            <person name="Barry K.W."/>
            <person name="Bougher N.L."/>
            <person name="Buchanan P."/>
            <person name="Buyck B."/>
            <person name="Bense V."/>
            <person name="Catcheside P."/>
            <person name="Chovatia M."/>
            <person name="Cooper J."/>
            <person name="Damon W."/>
            <person name="Desjardin D."/>
            <person name="Finy P."/>
            <person name="Geml J."/>
            <person name="Haridas S."/>
            <person name="Hughes K."/>
            <person name="Justo A."/>
            <person name="Karasinski D."/>
            <person name="Kautmanova I."/>
            <person name="Kiss B."/>
            <person name="Kocsube S."/>
            <person name="Kotiranta H."/>
            <person name="LaButti K.M."/>
            <person name="Lechner B.E."/>
            <person name="Liimatainen K."/>
            <person name="Lipzen A."/>
            <person name="Lukacs Z."/>
            <person name="Mihaltcheva S."/>
            <person name="Morgado L.N."/>
            <person name="Niskanen T."/>
            <person name="Noordeloos M.E."/>
            <person name="Ohm R.A."/>
            <person name="Ortiz-Santana B."/>
            <person name="Ovrebo C."/>
            <person name="Racz N."/>
            <person name="Riley R."/>
            <person name="Savchenko A."/>
            <person name="Shiryaev A."/>
            <person name="Soop K."/>
            <person name="Spirin V."/>
            <person name="Szebenyi C."/>
            <person name="Tomsovsky M."/>
            <person name="Tulloss R.E."/>
            <person name="Uehling J."/>
            <person name="Grigoriev I.V."/>
            <person name="Vagvolgyi C."/>
            <person name="Papp T."/>
            <person name="Martin F.M."/>
            <person name="Miettinen O."/>
            <person name="Hibbett D.S."/>
            <person name="Nagy L.G."/>
        </authorList>
    </citation>
    <scope>NUCLEOTIDE SEQUENCE [LARGE SCALE GENOMIC DNA]</scope>
    <source>
        <strain evidence="3 4">OMC1185</strain>
    </source>
</reference>